<keyword evidence="2" id="KW-1185">Reference proteome</keyword>
<evidence type="ECO:0000313" key="1">
    <source>
        <dbReference type="EMBL" id="MDT0307580.1"/>
    </source>
</evidence>
<evidence type="ECO:0000313" key="2">
    <source>
        <dbReference type="Proteomes" id="UP001183388"/>
    </source>
</evidence>
<accession>A0ABU2L7N7</accession>
<dbReference type="Proteomes" id="UP001183388">
    <property type="component" value="Unassembled WGS sequence"/>
</dbReference>
<gene>
    <name evidence="1" type="ORF">RM780_11470</name>
</gene>
<sequence length="70" mass="7600">MQLVGPPRPTVGNALRALEERLLRGGRRTALHNAWAAVQEDRVRAAARLDAERALRAAQPVGPAPRSRPS</sequence>
<name>A0ABU2L7N7_9ACTN</name>
<dbReference type="RefSeq" id="WP_311630535.1">
    <property type="nucleotide sequence ID" value="NZ_JAVREN010000013.1"/>
</dbReference>
<reference evidence="2" key="1">
    <citation type="submission" date="2023-07" db="EMBL/GenBank/DDBJ databases">
        <title>30 novel species of actinomycetes from the DSMZ collection.</title>
        <authorList>
            <person name="Nouioui I."/>
        </authorList>
    </citation>
    <scope>NUCLEOTIDE SEQUENCE [LARGE SCALE GENOMIC DNA]</scope>
    <source>
        <strain evidence="2">DSM 44917</strain>
    </source>
</reference>
<proteinExistence type="predicted"/>
<dbReference type="EMBL" id="JAVREN010000013">
    <property type="protein sequence ID" value="MDT0307580.1"/>
    <property type="molecule type" value="Genomic_DNA"/>
</dbReference>
<organism evidence="1 2">
    <name type="scientific">Streptomyces boetiae</name>
    <dbReference type="NCBI Taxonomy" id="3075541"/>
    <lineage>
        <taxon>Bacteria</taxon>
        <taxon>Bacillati</taxon>
        <taxon>Actinomycetota</taxon>
        <taxon>Actinomycetes</taxon>
        <taxon>Kitasatosporales</taxon>
        <taxon>Streptomycetaceae</taxon>
        <taxon>Streptomyces</taxon>
    </lineage>
</organism>
<protein>
    <submittedName>
        <fullName evidence="1">Uncharacterized protein</fullName>
    </submittedName>
</protein>
<comment type="caution">
    <text evidence="1">The sequence shown here is derived from an EMBL/GenBank/DDBJ whole genome shotgun (WGS) entry which is preliminary data.</text>
</comment>